<dbReference type="SUPFAM" id="SSF50156">
    <property type="entry name" value="PDZ domain-like"/>
    <property type="match status" value="1"/>
</dbReference>
<dbReference type="Proteomes" id="UP001178507">
    <property type="component" value="Unassembled WGS sequence"/>
</dbReference>
<dbReference type="InterPro" id="IPR036034">
    <property type="entry name" value="PDZ_sf"/>
</dbReference>
<reference evidence="2" key="1">
    <citation type="submission" date="2023-08" db="EMBL/GenBank/DDBJ databases">
        <authorList>
            <person name="Chen Y."/>
            <person name="Shah S."/>
            <person name="Dougan E. K."/>
            <person name="Thang M."/>
            <person name="Chan C."/>
        </authorList>
    </citation>
    <scope>NUCLEOTIDE SEQUENCE</scope>
</reference>
<keyword evidence="3" id="KW-1185">Reference proteome</keyword>
<comment type="caution">
    <text evidence="2">The sequence shown here is derived from an EMBL/GenBank/DDBJ whole genome shotgun (WGS) entry which is preliminary data.</text>
</comment>
<evidence type="ECO:0000313" key="2">
    <source>
        <dbReference type="EMBL" id="CAJ1373928.1"/>
    </source>
</evidence>
<evidence type="ECO:0008006" key="4">
    <source>
        <dbReference type="Google" id="ProtNLM"/>
    </source>
</evidence>
<dbReference type="AlphaFoldDB" id="A0AA36HRD2"/>
<feature type="region of interest" description="Disordered" evidence="1">
    <location>
        <begin position="35"/>
        <end position="88"/>
    </location>
</feature>
<dbReference type="EMBL" id="CAUJNA010000224">
    <property type="protein sequence ID" value="CAJ1373928.1"/>
    <property type="molecule type" value="Genomic_DNA"/>
</dbReference>
<feature type="region of interest" description="Disordered" evidence="1">
    <location>
        <begin position="233"/>
        <end position="270"/>
    </location>
</feature>
<feature type="compositionally biased region" description="Basic and acidic residues" evidence="1">
    <location>
        <begin position="35"/>
        <end position="59"/>
    </location>
</feature>
<evidence type="ECO:0000313" key="3">
    <source>
        <dbReference type="Proteomes" id="UP001178507"/>
    </source>
</evidence>
<name>A0AA36HRD2_9DINO</name>
<evidence type="ECO:0000256" key="1">
    <source>
        <dbReference type="SAM" id="MobiDB-lite"/>
    </source>
</evidence>
<protein>
    <recommendedName>
        <fullName evidence="4">PDZ domain-containing protein</fullName>
    </recommendedName>
</protein>
<gene>
    <name evidence="2" type="ORF">EVOR1521_LOCUS3615</name>
</gene>
<organism evidence="2 3">
    <name type="scientific">Effrenium voratum</name>
    <dbReference type="NCBI Taxonomy" id="2562239"/>
    <lineage>
        <taxon>Eukaryota</taxon>
        <taxon>Sar</taxon>
        <taxon>Alveolata</taxon>
        <taxon>Dinophyceae</taxon>
        <taxon>Suessiales</taxon>
        <taxon>Symbiodiniaceae</taxon>
        <taxon>Effrenium</taxon>
    </lineage>
</organism>
<dbReference type="Gene3D" id="2.30.42.60">
    <property type="match status" value="1"/>
</dbReference>
<sequence>MGLVRGVDQAGQIVRFFGCLGALLGGAKLEHQKELKEEEAKIKIEKKAPRKREASEPLKPRRTSMAVGALEAPKRSGSASRRATVASPKNWVPPEEMLAEKFGKSDDIRVDEGRLEAPIRRVSKTGIEFICPEPASPSSPSSPDERETVYIEVSALFDNKLGVRLRMEGLVVSNFDVPEAAEVGWKFGDEIVEVNHRPVCSREDFRRELAEARKLLPIVFTVKRQLQTETRGRRTIAGVGAKEVKEAKDKDRRKKRQSHSVPAHRPIDTE</sequence>
<proteinExistence type="predicted"/>
<accession>A0AA36HRD2</accession>